<accession>A0A5B7HSD6</accession>
<dbReference type="EMBL" id="VSRR010038503">
    <property type="protein sequence ID" value="MPC74232.1"/>
    <property type="molecule type" value="Genomic_DNA"/>
</dbReference>
<organism evidence="2 3">
    <name type="scientific">Portunus trituberculatus</name>
    <name type="common">Swimming crab</name>
    <name type="synonym">Neptunus trituberculatus</name>
    <dbReference type="NCBI Taxonomy" id="210409"/>
    <lineage>
        <taxon>Eukaryota</taxon>
        <taxon>Metazoa</taxon>
        <taxon>Ecdysozoa</taxon>
        <taxon>Arthropoda</taxon>
        <taxon>Crustacea</taxon>
        <taxon>Multicrustacea</taxon>
        <taxon>Malacostraca</taxon>
        <taxon>Eumalacostraca</taxon>
        <taxon>Eucarida</taxon>
        <taxon>Decapoda</taxon>
        <taxon>Pleocyemata</taxon>
        <taxon>Brachyura</taxon>
        <taxon>Eubrachyura</taxon>
        <taxon>Portunoidea</taxon>
        <taxon>Portunidae</taxon>
        <taxon>Portuninae</taxon>
        <taxon>Portunus</taxon>
    </lineage>
</organism>
<feature type="region of interest" description="Disordered" evidence="1">
    <location>
        <begin position="1"/>
        <end position="39"/>
    </location>
</feature>
<evidence type="ECO:0000313" key="3">
    <source>
        <dbReference type="Proteomes" id="UP000324222"/>
    </source>
</evidence>
<dbReference type="Proteomes" id="UP000324222">
    <property type="component" value="Unassembled WGS sequence"/>
</dbReference>
<dbReference type="AlphaFoldDB" id="A0A5B7HSD6"/>
<keyword evidence="3" id="KW-1185">Reference proteome</keyword>
<evidence type="ECO:0000313" key="2">
    <source>
        <dbReference type="EMBL" id="MPC74232.1"/>
    </source>
</evidence>
<comment type="caution">
    <text evidence="2">The sequence shown here is derived from an EMBL/GenBank/DDBJ whole genome shotgun (WGS) entry which is preliminary data.</text>
</comment>
<name>A0A5B7HSD6_PORTR</name>
<sequence>MPWCREGRNSQFGRQSRVDTGASQIEGKPTSSSGDSERITDEAACRTAVVGGAWLATPTSSHLTCHASSHGLTLYYNKCLGNLSSASTYRTSFYYSCLDR</sequence>
<reference evidence="2 3" key="1">
    <citation type="submission" date="2019-05" db="EMBL/GenBank/DDBJ databases">
        <title>Another draft genome of Portunus trituberculatus and its Hox gene families provides insights of decapod evolution.</title>
        <authorList>
            <person name="Jeong J.-H."/>
            <person name="Song I."/>
            <person name="Kim S."/>
            <person name="Choi T."/>
            <person name="Kim D."/>
            <person name="Ryu S."/>
            <person name="Kim W."/>
        </authorList>
    </citation>
    <scope>NUCLEOTIDE SEQUENCE [LARGE SCALE GENOMIC DNA]</scope>
    <source>
        <tissue evidence="2">Muscle</tissue>
    </source>
</reference>
<gene>
    <name evidence="2" type="ORF">E2C01_068585</name>
</gene>
<proteinExistence type="predicted"/>
<evidence type="ECO:0000256" key="1">
    <source>
        <dbReference type="SAM" id="MobiDB-lite"/>
    </source>
</evidence>
<protein>
    <submittedName>
        <fullName evidence="2">Uncharacterized protein</fullName>
    </submittedName>
</protein>